<evidence type="ECO:0000256" key="4">
    <source>
        <dbReference type="ARBA" id="ARBA00022723"/>
    </source>
</evidence>
<keyword evidence="8" id="KW-0460">Magnesium</keyword>
<dbReference type="PROSITE" id="PS00107">
    <property type="entry name" value="PROTEIN_KINASE_ATP"/>
    <property type="match status" value="1"/>
</dbReference>
<evidence type="ECO:0000256" key="8">
    <source>
        <dbReference type="ARBA" id="ARBA00022842"/>
    </source>
</evidence>
<protein>
    <recommendedName>
        <fullName evidence="11">Protein kinase domain-containing protein</fullName>
    </recommendedName>
</protein>
<comment type="cofactor">
    <cofactor evidence="1">
        <name>Mg(2+)</name>
        <dbReference type="ChEBI" id="CHEBI:18420"/>
    </cofactor>
</comment>
<dbReference type="Proteomes" id="UP001642540">
    <property type="component" value="Unassembled WGS sequence"/>
</dbReference>
<accession>A0ABP1R9C6</accession>
<evidence type="ECO:0000313" key="12">
    <source>
        <dbReference type="EMBL" id="CAL8122006.1"/>
    </source>
</evidence>
<evidence type="ECO:0000256" key="1">
    <source>
        <dbReference type="ARBA" id="ARBA00001946"/>
    </source>
</evidence>
<dbReference type="Pfam" id="PF00069">
    <property type="entry name" value="Pkinase"/>
    <property type="match status" value="1"/>
</dbReference>
<keyword evidence="9" id="KW-0744">Spermatogenesis</keyword>
<dbReference type="SMART" id="SM00220">
    <property type="entry name" value="S_TKc"/>
    <property type="match status" value="1"/>
</dbReference>
<reference evidence="12 13" key="1">
    <citation type="submission" date="2024-08" db="EMBL/GenBank/DDBJ databases">
        <authorList>
            <person name="Cucini C."/>
            <person name="Frati F."/>
        </authorList>
    </citation>
    <scope>NUCLEOTIDE SEQUENCE [LARGE SCALE GENOMIC DNA]</scope>
</reference>
<organism evidence="12 13">
    <name type="scientific">Orchesella dallaii</name>
    <dbReference type="NCBI Taxonomy" id="48710"/>
    <lineage>
        <taxon>Eukaryota</taxon>
        <taxon>Metazoa</taxon>
        <taxon>Ecdysozoa</taxon>
        <taxon>Arthropoda</taxon>
        <taxon>Hexapoda</taxon>
        <taxon>Collembola</taxon>
        <taxon>Entomobryomorpha</taxon>
        <taxon>Entomobryoidea</taxon>
        <taxon>Orchesellidae</taxon>
        <taxon>Orchesellinae</taxon>
        <taxon>Orchesella</taxon>
    </lineage>
</organism>
<dbReference type="EMBL" id="CAXLJM020000066">
    <property type="protein sequence ID" value="CAL8122006.1"/>
    <property type="molecule type" value="Genomic_DNA"/>
</dbReference>
<sequence>MSVSGTKGPDELMLAKRGYTLDQAIGEGSYAKVYIADYTDPKNPTKKQRLACKLINGAQAPKDFITKFFPREVEIMSRVTHPYVIRVHSILQRKNKYFLFMQYCENGDLLDFIRNNGAVDEKQSRQWYSQLIRG</sequence>
<keyword evidence="13" id="KW-1185">Reference proteome</keyword>
<evidence type="ECO:0000256" key="6">
    <source>
        <dbReference type="ARBA" id="ARBA00022782"/>
    </source>
</evidence>
<evidence type="ECO:0000256" key="2">
    <source>
        <dbReference type="ARBA" id="ARBA00022473"/>
    </source>
</evidence>
<dbReference type="InterPro" id="IPR017441">
    <property type="entry name" value="Protein_kinase_ATP_BS"/>
</dbReference>
<evidence type="ECO:0000259" key="11">
    <source>
        <dbReference type="PROSITE" id="PS50011"/>
    </source>
</evidence>
<keyword evidence="4" id="KW-0479">Metal-binding</keyword>
<dbReference type="InterPro" id="IPR011009">
    <property type="entry name" value="Kinase-like_dom_sf"/>
</dbReference>
<keyword evidence="2" id="KW-0217">Developmental protein</keyword>
<name>A0ABP1R9C6_9HEXA</name>
<dbReference type="SUPFAM" id="SSF56112">
    <property type="entry name" value="Protein kinase-like (PK-like)"/>
    <property type="match status" value="1"/>
</dbReference>
<keyword evidence="7 10" id="KW-0067">ATP-binding</keyword>
<evidence type="ECO:0000313" key="13">
    <source>
        <dbReference type="Proteomes" id="UP001642540"/>
    </source>
</evidence>
<evidence type="ECO:0000256" key="9">
    <source>
        <dbReference type="ARBA" id="ARBA00022871"/>
    </source>
</evidence>
<evidence type="ECO:0000256" key="7">
    <source>
        <dbReference type="ARBA" id="ARBA00022840"/>
    </source>
</evidence>
<evidence type="ECO:0000256" key="10">
    <source>
        <dbReference type="PROSITE-ProRule" id="PRU10141"/>
    </source>
</evidence>
<dbReference type="InterPro" id="IPR000719">
    <property type="entry name" value="Prot_kinase_dom"/>
</dbReference>
<keyword evidence="6" id="KW-0221">Differentiation</keyword>
<keyword evidence="5 10" id="KW-0547">Nucleotide-binding</keyword>
<evidence type="ECO:0000256" key="3">
    <source>
        <dbReference type="ARBA" id="ARBA00022553"/>
    </source>
</evidence>
<keyword evidence="3" id="KW-0597">Phosphoprotein</keyword>
<dbReference type="PROSITE" id="PS50011">
    <property type="entry name" value="PROTEIN_KINASE_DOM"/>
    <property type="match status" value="1"/>
</dbReference>
<evidence type="ECO:0000256" key="5">
    <source>
        <dbReference type="ARBA" id="ARBA00022741"/>
    </source>
</evidence>
<proteinExistence type="predicted"/>
<dbReference type="PANTHER" id="PTHR24346:SF102">
    <property type="entry name" value="TESTIS-SPECIFIC SERINE_THREONINE-PROTEIN KINASE 1"/>
    <property type="match status" value="1"/>
</dbReference>
<feature type="binding site" evidence="10">
    <location>
        <position position="53"/>
    </location>
    <ligand>
        <name>ATP</name>
        <dbReference type="ChEBI" id="CHEBI:30616"/>
    </ligand>
</feature>
<comment type="caution">
    <text evidence="12">The sequence shown here is derived from an EMBL/GenBank/DDBJ whole genome shotgun (WGS) entry which is preliminary data.</text>
</comment>
<feature type="domain" description="Protein kinase" evidence="11">
    <location>
        <begin position="19"/>
        <end position="134"/>
    </location>
</feature>
<dbReference type="Gene3D" id="1.10.510.10">
    <property type="entry name" value="Transferase(Phosphotransferase) domain 1"/>
    <property type="match status" value="1"/>
</dbReference>
<dbReference type="PANTHER" id="PTHR24346">
    <property type="entry name" value="MAP/MICROTUBULE AFFINITY-REGULATING KINASE"/>
    <property type="match status" value="1"/>
</dbReference>
<gene>
    <name evidence="12" type="ORF">ODALV1_LOCUS19634</name>
</gene>